<protein>
    <recommendedName>
        <fullName evidence="4">Presequence protease, mitochondrial</fullName>
    </recommendedName>
    <alternativeName>
        <fullName evidence="5">Pitrilysin metalloproteinase</fullName>
    </alternativeName>
</protein>
<dbReference type="Proteomes" id="UP000287166">
    <property type="component" value="Unassembled WGS sequence"/>
</dbReference>
<evidence type="ECO:0000256" key="3">
    <source>
        <dbReference type="ARBA" id="ARBA00011853"/>
    </source>
</evidence>
<accession>A0A401G7S9</accession>
<dbReference type="InterPro" id="IPR007863">
    <property type="entry name" value="Peptidase_M16_C"/>
</dbReference>
<dbReference type="AlphaFoldDB" id="A0A401G7S9"/>
<dbReference type="GeneID" id="38775142"/>
<comment type="function">
    <text evidence="6">Degrades mitochondrial transit peptides after their cleavage in the intermembrane space or in the matrix, and presequence peptides; clearance of these peptides is required to keep the presequence processing machinery running. Preferentially cleaves the N-terminal side of paired basic amino acid residues. Also degrades other unstructured peptides. May function as an ATP-dependent peptidase as opposed to a metalloendopeptidase.</text>
</comment>
<comment type="similarity">
    <text evidence="2">Belongs to the peptidase M16 family. PreP subfamily.</text>
</comment>
<dbReference type="GO" id="GO:0005758">
    <property type="term" value="C:mitochondrial intermembrane space"/>
    <property type="evidence" value="ECO:0007669"/>
    <property type="project" value="UniProtKB-SubCell"/>
</dbReference>
<evidence type="ECO:0000313" key="9">
    <source>
        <dbReference type="EMBL" id="GBE78225.1"/>
    </source>
</evidence>
<dbReference type="GO" id="GO:0006508">
    <property type="term" value="P:proteolysis"/>
    <property type="evidence" value="ECO:0007669"/>
    <property type="project" value="InterPro"/>
</dbReference>
<dbReference type="PANTHER" id="PTHR43016">
    <property type="entry name" value="PRESEQUENCE PROTEASE"/>
    <property type="match status" value="1"/>
</dbReference>
<dbReference type="Pfam" id="PF00675">
    <property type="entry name" value="Peptidase_M16"/>
    <property type="match status" value="1"/>
</dbReference>
<dbReference type="SMART" id="SM01264">
    <property type="entry name" value="M16C_associated"/>
    <property type="match status" value="1"/>
</dbReference>
<dbReference type="InterPro" id="IPR011249">
    <property type="entry name" value="Metalloenz_LuxS/M16"/>
</dbReference>
<dbReference type="OrthoDB" id="4953at2759"/>
<evidence type="ECO:0000256" key="6">
    <source>
        <dbReference type="ARBA" id="ARBA00045897"/>
    </source>
</evidence>
<feature type="region of interest" description="Disordered" evidence="7">
    <location>
        <begin position="1085"/>
        <end position="1119"/>
    </location>
</feature>
<dbReference type="SUPFAM" id="SSF63411">
    <property type="entry name" value="LuxS/MPP-like metallohydrolase"/>
    <property type="match status" value="4"/>
</dbReference>
<dbReference type="EMBL" id="BFAD01000001">
    <property type="protein sequence ID" value="GBE78225.1"/>
    <property type="molecule type" value="Genomic_DNA"/>
</dbReference>
<proteinExistence type="inferred from homology"/>
<dbReference type="FunFam" id="3.30.830.10:FF:000031">
    <property type="entry name" value="Putative zinc metalloprotease"/>
    <property type="match status" value="1"/>
</dbReference>
<organism evidence="9 10">
    <name type="scientific">Sparassis crispa</name>
    <dbReference type="NCBI Taxonomy" id="139825"/>
    <lineage>
        <taxon>Eukaryota</taxon>
        <taxon>Fungi</taxon>
        <taxon>Dikarya</taxon>
        <taxon>Basidiomycota</taxon>
        <taxon>Agaricomycotina</taxon>
        <taxon>Agaricomycetes</taxon>
        <taxon>Polyporales</taxon>
        <taxon>Sparassidaceae</taxon>
        <taxon>Sparassis</taxon>
    </lineage>
</organism>
<dbReference type="STRING" id="139825.A0A401G7S9"/>
<evidence type="ECO:0000256" key="5">
    <source>
        <dbReference type="ARBA" id="ARBA00034552"/>
    </source>
</evidence>
<dbReference type="RefSeq" id="XP_027609138.1">
    <property type="nucleotide sequence ID" value="XM_027753337.1"/>
</dbReference>
<comment type="subunit">
    <text evidence="3">Monomer and homodimer; homodimerization is induced by binding of the substrate.</text>
</comment>
<dbReference type="GO" id="GO:0046872">
    <property type="term" value="F:metal ion binding"/>
    <property type="evidence" value="ECO:0007669"/>
    <property type="project" value="InterPro"/>
</dbReference>
<dbReference type="PANTHER" id="PTHR43016:SF16">
    <property type="entry name" value="METALLOPROTEASE, PUTATIVE (AFU_ORTHOLOGUE AFUA_4G07610)-RELATED"/>
    <property type="match status" value="1"/>
</dbReference>
<evidence type="ECO:0000256" key="2">
    <source>
        <dbReference type="ARBA" id="ARBA00007575"/>
    </source>
</evidence>
<dbReference type="InParanoid" id="A0A401G7S9"/>
<comment type="caution">
    <text evidence="9">The sequence shown here is derived from an EMBL/GenBank/DDBJ whole genome shotgun (WGS) entry which is preliminary data.</text>
</comment>
<evidence type="ECO:0000259" key="8">
    <source>
        <dbReference type="SMART" id="SM01264"/>
    </source>
</evidence>
<name>A0A401G7S9_9APHY</name>
<evidence type="ECO:0000256" key="1">
    <source>
        <dbReference type="ARBA" id="ARBA00004569"/>
    </source>
</evidence>
<dbReference type="Gene3D" id="3.30.830.10">
    <property type="entry name" value="Metalloenzyme, LuxS/M16 peptidase-like"/>
    <property type="match status" value="4"/>
</dbReference>
<gene>
    <name evidence="9" type="ORF">SCP_0111080</name>
</gene>
<sequence length="1119" mass="123864">MYRLLYTSRHPAIASSSSGKFLGLARCITTSPQTLHTSINQQDSRLCIKRTMSQKMNGIKTNGTHLESFGNFDLVKQVKLDFADILLSKWKSRVTGLSVVHLDYEAPIVNGYFVVATEIFNDSGCPHTLEHLVFMGAEQYPYKGIIDHFANRGFSNGTNAWTDIDHTVYTVSTAGEQGFLQLLPIYVDHILYPTLTKAGFVTEVHHIDGKGQDSGVVYSEMQGRENTAGDLMALRMQRLLNSARSAYRSETGGLMEALRVLPVEQIREYHHKYYVPHNLSLIVTGKLASGTTSLLNVIQNQIEPSIIRHGQNQGSRPKGWKRPFVETASALREPLKHNVKETIEFPEKDESVGEVQLTFMGPPPNAFLERKALDILATYLTSSPVAPLNKEFVEIESPLCTYIYFGEDTRATLVDLPVYVGSVPTEYLETFDEKIRASLKRIVDEGIDMQRMSMVINRDERQLRSKVETSKGDTFSGTVIDDVLYGVEDGSELGPSLDEIKQYSQLRLWTSTQWTDVLKKYYVDPPCVVVRGKPSAAMADKLEKTEKVRIAAQKKMLGPEGLAKAEKVLQDAKKEHDKEIPKEILTSFPVPDVKSISWIPVQSLQEVGKGRARKRTAHQGGNTELAKRVEKDGEAVPFFVQYDHVQSDFVTINAYFSLTNLSHRLRPYMSTYLSSFFSLPVTRSSGEKLTHEEVVNRLDNDTVSYEVNLGVSGTFSETMRVTIKVETAMYESAIAWLKDLVYDSIFDKERLQVSVAKIQQSLPELKRDGDNVLSSVSAGLLYDESSTSLAGSVLSQIEFVPKLAKDLQESPDEAIKNFEEIRRLITEPSGVRFSVTGNVLGLEQPRSPWRTHFEKALPATELVPITMTVNTLSSIGKDPVKKAVVVSLPTIESSFVAHTAKGIQGFDHPDFPAIRVALEALNATESYLWRYIRGSGLAYGAHISIDREAGLIGFNLYRSSNSMEAFRQASIVIKSLVDGSIPLEDTTMDAAKSSIVFGVTKGVSTPGRAALSSFLNQTFKGVPQDHSIKLLEKYQAVTKEDVLAALRKYFLPLFDASSSVAVVVTAPSKAAQIGKELAAVGYDVEQRTLEVDPDEESGSESGSETGSEMGVESDGTGDA</sequence>
<dbReference type="InterPro" id="IPR011765">
    <property type="entry name" value="Pept_M16_N"/>
</dbReference>
<evidence type="ECO:0000313" key="10">
    <source>
        <dbReference type="Proteomes" id="UP000287166"/>
    </source>
</evidence>
<feature type="domain" description="Peptidase M16C associated" evidence="8">
    <location>
        <begin position="532"/>
        <end position="803"/>
    </location>
</feature>
<evidence type="ECO:0000256" key="7">
    <source>
        <dbReference type="SAM" id="MobiDB-lite"/>
    </source>
</evidence>
<comment type="subcellular location">
    <subcellularLocation>
        <location evidence="1">Mitochondrion intermembrane space</location>
    </subcellularLocation>
</comment>
<evidence type="ECO:0000256" key="4">
    <source>
        <dbReference type="ARBA" id="ARBA00020167"/>
    </source>
</evidence>
<feature type="compositionally biased region" description="Low complexity" evidence="7">
    <location>
        <begin position="1099"/>
        <end position="1113"/>
    </location>
</feature>
<reference evidence="9 10" key="1">
    <citation type="journal article" date="2018" name="Sci. Rep.">
        <title>Genome sequence of the cauliflower mushroom Sparassis crispa (Hanabiratake) and its association with beneficial usage.</title>
        <authorList>
            <person name="Kiyama R."/>
            <person name="Furutani Y."/>
            <person name="Kawaguchi K."/>
            <person name="Nakanishi T."/>
        </authorList>
    </citation>
    <scope>NUCLEOTIDE SEQUENCE [LARGE SCALE GENOMIC DNA]</scope>
</reference>
<dbReference type="FunFam" id="3.30.830.10:FF:000015">
    <property type="entry name" value="Putative zinc metalloprotease"/>
    <property type="match status" value="1"/>
</dbReference>
<dbReference type="FunCoup" id="A0A401G7S9">
    <property type="interactions" value="6"/>
</dbReference>
<keyword evidence="10" id="KW-1185">Reference proteome</keyword>
<dbReference type="InterPro" id="IPR013578">
    <property type="entry name" value="Peptidase_M16C_assoc"/>
</dbReference>
<dbReference type="Pfam" id="PF05193">
    <property type="entry name" value="Peptidase_M16_C"/>
    <property type="match status" value="1"/>
</dbReference>